<feature type="domain" description="Fe-S hydro-lyase tartrate dehydratase beta-type catalytic" evidence="3">
    <location>
        <begin position="2"/>
        <end position="174"/>
    </location>
</feature>
<evidence type="ECO:0000259" key="3">
    <source>
        <dbReference type="Pfam" id="PF05683"/>
    </source>
</evidence>
<dbReference type="InterPro" id="IPR004647">
    <property type="entry name" value="Fe-S_hydro-lyase_TtdB-typ_cat"/>
</dbReference>
<dbReference type="NCBIfam" id="NF005310">
    <property type="entry name" value="PRK06842.1"/>
    <property type="match status" value="1"/>
</dbReference>
<reference evidence="4 5" key="1">
    <citation type="submission" date="2016-10" db="EMBL/GenBank/DDBJ databases">
        <authorList>
            <person name="de Groot N.N."/>
        </authorList>
    </citation>
    <scope>NUCLEOTIDE SEQUENCE [LARGE SCALE GENOMIC DNA]</scope>
    <source>
        <strain evidence="4 5">DSM 12992</strain>
    </source>
</reference>
<comment type="similarity">
    <text evidence="1">Belongs to the class-I fumarase family.</text>
</comment>
<dbReference type="SUPFAM" id="SSF117457">
    <property type="entry name" value="FumA C-terminal domain-like"/>
    <property type="match status" value="1"/>
</dbReference>
<proteinExistence type="inferred from homology"/>
<dbReference type="RefSeq" id="WP_090090865.1">
    <property type="nucleotide sequence ID" value="NZ_FOMG01000010.1"/>
</dbReference>
<keyword evidence="5" id="KW-1185">Reference proteome</keyword>
<keyword evidence="2" id="KW-0456">Lyase</keyword>
<protein>
    <submittedName>
        <fullName evidence="4">Fumarate hydratase subunit beta</fullName>
    </submittedName>
</protein>
<dbReference type="Proteomes" id="UP000199263">
    <property type="component" value="Unassembled WGS sequence"/>
</dbReference>
<dbReference type="AlphaFoldDB" id="A0A1I1MAQ7"/>
<accession>A0A1I1MAQ7</accession>
<dbReference type="STRING" id="119641.SAMN05421842_11090"/>
<dbReference type="InterPro" id="IPR036660">
    <property type="entry name" value="Fe-S_hydroAse_TtdB_cat_sf"/>
</dbReference>
<evidence type="ECO:0000256" key="2">
    <source>
        <dbReference type="ARBA" id="ARBA00023239"/>
    </source>
</evidence>
<evidence type="ECO:0000256" key="1">
    <source>
        <dbReference type="ARBA" id="ARBA00008876"/>
    </source>
</evidence>
<dbReference type="Pfam" id="PF05683">
    <property type="entry name" value="Fumerase_C"/>
    <property type="match status" value="1"/>
</dbReference>
<organism evidence="4 5">
    <name type="scientific">Clostridium uliginosum</name>
    <dbReference type="NCBI Taxonomy" id="119641"/>
    <lineage>
        <taxon>Bacteria</taxon>
        <taxon>Bacillati</taxon>
        <taxon>Bacillota</taxon>
        <taxon>Clostridia</taxon>
        <taxon>Eubacteriales</taxon>
        <taxon>Clostridiaceae</taxon>
        <taxon>Clostridium</taxon>
    </lineage>
</organism>
<name>A0A1I1MAQ7_9CLOT</name>
<sequence length="190" mass="20675">MQIKLCTPLTVDKTSKLKAGDSVLLSGIIYSARDAAHKKLTELIHNEKKLPMNIKDQIIYYVGPSPAKPGKVIGSAGPTTSYRMDSYAPTLLDLGLKGMIGKGARNQEVIEAIKRNKSIYFGAIGGAAALIAKSIVKSEIIAYEDLGAEAIRRMEVKDMPLVVIIDSEGNSLYELGQTKYLESIKVYSKK</sequence>
<evidence type="ECO:0000313" key="4">
    <source>
        <dbReference type="EMBL" id="SFC82491.1"/>
    </source>
</evidence>
<dbReference type="GO" id="GO:0016836">
    <property type="term" value="F:hydro-lyase activity"/>
    <property type="evidence" value="ECO:0007669"/>
    <property type="project" value="InterPro"/>
</dbReference>
<dbReference type="OrthoDB" id="9798978at2"/>
<dbReference type="NCBIfam" id="TIGR00723">
    <property type="entry name" value="ttdB_fumA_fumB"/>
    <property type="match status" value="1"/>
</dbReference>
<gene>
    <name evidence="4" type="ORF">SAMN05421842_11090</name>
</gene>
<dbReference type="Gene3D" id="3.20.130.10">
    <property type="entry name" value="Fe-S hydro-lyase, tartrate dehydratase beta-type, catalytic domain"/>
    <property type="match status" value="1"/>
</dbReference>
<dbReference type="PANTHER" id="PTHR43351">
    <property type="entry name" value="L(+)-TARTRATE DEHYDRATASE SUBUNIT BETA"/>
    <property type="match status" value="1"/>
</dbReference>
<evidence type="ECO:0000313" key="5">
    <source>
        <dbReference type="Proteomes" id="UP000199263"/>
    </source>
</evidence>
<dbReference type="EMBL" id="FOMG01000010">
    <property type="protein sequence ID" value="SFC82491.1"/>
    <property type="molecule type" value="Genomic_DNA"/>
</dbReference>
<dbReference type="PANTHER" id="PTHR43351:SF2">
    <property type="entry name" value="L(+)-TARTRATE DEHYDRATASE SUBUNIT BETA-RELATED"/>
    <property type="match status" value="1"/>
</dbReference>